<keyword evidence="4" id="KW-1185">Reference proteome</keyword>
<evidence type="ECO:0000313" key="1">
    <source>
        <dbReference type="EMBL" id="KIO46279.1"/>
    </source>
</evidence>
<accession>A0A0C3RLF5</accession>
<dbReference type="Proteomes" id="UP000031980">
    <property type="component" value="Unassembled WGS sequence"/>
</dbReference>
<name>A0A0C3RLF5_9PORP</name>
<reference evidence="2 4" key="1">
    <citation type="submission" date="2014-07" db="EMBL/GenBank/DDBJ databases">
        <title>Porphyromonadaceae bacterium OUH 308042 = ATCC BAA-2681 = DSM 28342 draft genome.</title>
        <authorList>
            <person name="Sydenham T.V."/>
            <person name="Hasman H."/>
            <person name="Justensen U.S."/>
        </authorList>
    </citation>
    <scope>NUCLEOTIDE SEQUENCE [LARGE SCALE GENOMIC DNA]</scope>
    <source>
        <strain evidence="2 4">OUH 308042</strain>
    </source>
</reference>
<gene>
    <name evidence="2" type="ORF">BA92_00460</name>
    <name evidence="1" type="ORF">IE90_05650</name>
</gene>
<evidence type="ECO:0000313" key="3">
    <source>
        <dbReference type="Proteomes" id="UP000031937"/>
    </source>
</evidence>
<proteinExistence type="predicted"/>
<comment type="caution">
    <text evidence="2">The sequence shown here is derived from an EMBL/GenBank/DDBJ whole genome shotgun (WGS) entry which is preliminary data.</text>
</comment>
<sequence length="170" mass="19118">MTANWFECKIKYTKVTEDGKEKKVSEMYLLDAVSYTEAESRITEALASMIQGDFYIAGLKKSNITELVESNDGNDDKWYKAKIAIIDADQLTGKEKRAFQYFLVAGANIDRALENLEKSLSTYVVPFEIVSLADTTFMDVFPYFSNDEGQTVPDHFKPLGDLASESGSFE</sequence>
<protein>
    <submittedName>
        <fullName evidence="2">Uncharacterized protein</fullName>
    </submittedName>
</protein>
<dbReference type="AlphaFoldDB" id="A0A0C3RLF5"/>
<reference evidence="1 3" key="2">
    <citation type="submission" date="2014-07" db="EMBL/GenBank/DDBJ databases">
        <title>Porphyromonadaceae bacterium OUH 334697 = ATCC BAA-2682 = DSM 28341 draft genome.</title>
        <authorList>
            <person name="Sydenham T.V."/>
            <person name="Hasman H."/>
            <person name="Justesen U.S."/>
        </authorList>
    </citation>
    <scope>NUCLEOTIDE SEQUENCE [LARGE SCALE GENOMIC DNA]</scope>
    <source>
        <strain evidence="1 3">OUH 334697</strain>
    </source>
</reference>
<organism evidence="2 4">
    <name type="scientific">Sanguibacteroides justesenii</name>
    <dbReference type="NCBI Taxonomy" id="1547597"/>
    <lineage>
        <taxon>Bacteria</taxon>
        <taxon>Pseudomonadati</taxon>
        <taxon>Bacteroidota</taxon>
        <taxon>Bacteroidia</taxon>
        <taxon>Bacteroidales</taxon>
        <taxon>Porphyromonadaceae</taxon>
        <taxon>Sanguibacteroides</taxon>
    </lineage>
</organism>
<dbReference type="InterPro" id="IPR027848">
    <property type="entry name" value="DUF4494"/>
</dbReference>
<evidence type="ECO:0000313" key="4">
    <source>
        <dbReference type="Proteomes" id="UP000031980"/>
    </source>
</evidence>
<dbReference type="Proteomes" id="UP000031937">
    <property type="component" value="Unassembled WGS sequence"/>
</dbReference>
<dbReference type="OrthoDB" id="954784at2"/>
<dbReference type="Pfam" id="PF14902">
    <property type="entry name" value="DUF4494"/>
    <property type="match status" value="1"/>
</dbReference>
<dbReference type="EMBL" id="JPIU01000014">
    <property type="protein sequence ID" value="KIO47524.1"/>
    <property type="molecule type" value="Genomic_DNA"/>
</dbReference>
<dbReference type="RefSeq" id="WP_041502884.1">
    <property type="nucleotide sequence ID" value="NZ_JPIT01000016.1"/>
</dbReference>
<evidence type="ECO:0000313" key="2">
    <source>
        <dbReference type="EMBL" id="KIO47524.1"/>
    </source>
</evidence>
<dbReference type="EMBL" id="JPIT01000016">
    <property type="protein sequence ID" value="KIO46279.1"/>
    <property type="molecule type" value="Genomic_DNA"/>
</dbReference>